<feature type="domain" description="RNA polymerase sigma-70 region 2" evidence="1">
    <location>
        <begin position="37"/>
        <end position="80"/>
    </location>
</feature>
<name>A0A1G9XIH9_9ACTN</name>
<dbReference type="AlphaFoldDB" id="A0A1G9XIH9"/>
<protein>
    <submittedName>
        <fullName evidence="2">Sigma-70 region 2</fullName>
    </submittedName>
</protein>
<dbReference type="STRING" id="1005944.SAMN05192576_1382"/>
<proteinExistence type="predicted"/>
<keyword evidence="3" id="KW-1185">Reference proteome</keyword>
<dbReference type="EMBL" id="FNIC01000001">
    <property type="protein sequence ID" value="SDM96517.1"/>
    <property type="molecule type" value="Genomic_DNA"/>
</dbReference>
<evidence type="ECO:0000259" key="1">
    <source>
        <dbReference type="Pfam" id="PF04542"/>
    </source>
</evidence>
<dbReference type="InterPro" id="IPR013325">
    <property type="entry name" value="RNA_pol_sigma_r2"/>
</dbReference>
<dbReference type="Gene3D" id="1.10.1740.10">
    <property type="match status" value="1"/>
</dbReference>
<dbReference type="SUPFAM" id="SSF88946">
    <property type="entry name" value="Sigma2 domain of RNA polymerase sigma factors"/>
    <property type="match status" value="1"/>
</dbReference>
<accession>A0A1G9XIH9</accession>
<sequence>MPHCPGFVSALVLRCARDDRAALGTLFDLLHAPVAAMVGGSGIERDDLVAEVFQEVWANANHFRRGDDPVAWVLGLARQTGARAPAAIAV</sequence>
<dbReference type="GO" id="GO:0006352">
    <property type="term" value="P:DNA-templated transcription initiation"/>
    <property type="evidence" value="ECO:0007669"/>
    <property type="project" value="InterPro"/>
</dbReference>
<reference evidence="2 3" key="1">
    <citation type="submission" date="2016-10" db="EMBL/GenBank/DDBJ databases">
        <authorList>
            <person name="de Groot N.N."/>
        </authorList>
    </citation>
    <scope>NUCLEOTIDE SEQUENCE [LARGE SCALE GENOMIC DNA]</scope>
    <source>
        <strain evidence="2 3">CGMCC 1.11147</strain>
    </source>
</reference>
<organism evidence="2 3">
    <name type="scientific">Nocardioides szechwanensis</name>
    <dbReference type="NCBI Taxonomy" id="1005944"/>
    <lineage>
        <taxon>Bacteria</taxon>
        <taxon>Bacillati</taxon>
        <taxon>Actinomycetota</taxon>
        <taxon>Actinomycetes</taxon>
        <taxon>Propionibacteriales</taxon>
        <taxon>Nocardioidaceae</taxon>
        <taxon>Nocardioides</taxon>
    </lineage>
</organism>
<dbReference type="GO" id="GO:0003700">
    <property type="term" value="F:DNA-binding transcription factor activity"/>
    <property type="evidence" value="ECO:0007669"/>
    <property type="project" value="InterPro"/>
</dbReference>
<evidence type="ECO:0000313" key="3">
    <source>
        <dbReference type="Proteomes" id="UP000199004"/>
    </source>
</evidence>
<gene>
    <name evidence="2" type="ORF">SAMN05192576_1382</name>
</gene>
<dbReference type="Pfam" id="PF04542">
    <property type="entry name" value="Sigma70_r2"/>
    <property type="match status" value="1"/>
</dbReference>
<dbReference type="Proteomes" id="UP000199004">
    <property type="component" value="Unassembled WGS sequence"/>
</dbReference>
<dbReference type="RefSeq" id="WP_170254178.1">
    <property type="nucleotide sequence ID" value="NZ_BKAE01000001.1"/>
</dbReference>
<dbReference type="InterPro" id="IPR007627">
    <property type="entry name" value="RNA_pol_sigma70_r2"/>
</dbReference>
<evidence type="ECO:0000313" key="2">
    <source>
        <dbReference type="EMBL" id="SDM96517.1"/>
    </source>
</evidence>